<evidence type="ECO:0000256" key="2">
    <source>
        <dbReference type="ARBA" id="ARBA00012729"/>
    </source>
</evidence>
<evidence type="ECO:0000313" key="15">
    <source>
        <dbReference type="Proteomes" id="UP000054007"/>
    </source>
</evidence>
<keyword evidence="8" id="KW-0624">Polysaccharide degradation</keyword>
<organism evidence="14 15">
    <name type="scientific">Cylindrobasidium torrendii FP15055 ss-10</name>
    <dbReference type="NCBI Taxonomy" id="1314674"/>
    <lineage>
        <taxon>Eukaryota</taxon>
        <taxon>Fungi</taxon>
        <taxon>Dikarya</taxon>
        <taxon>Basidiomycota</taxon>
        <taxon>Agaricomycotina</taxon>
        <taxon>Agaricomycetes</taxon>
        <taxon>Agaricomycetidae</taxon>
        <taxon>Agaricales</taxon>
        <taxon>Marasmiineae</taxon>
        <taxon>Physalacriaceae</taxon>
        <taxon>Cylindrobasidium</taxon>
    </lineage>
</organism>
<evidence type="ECO:0000313" key="14">
    <source>
        <dbReference type="EMBL" id="KIY73355.1"/>
    </source>
</evidence>
<dbReference type="GO" id="GO:0008061">
    <property type="term" value="F:chitin binding"/>
    <property type="evidence" value="ECO:0007669"/>
    <property type="project" value="UniProtKB-KW"/>
</dbReference>
<evidence type="ECO:0000256" key="12">
    <source>
        <dbReference type="SAM" id="SignalP"/>
    </source>
</evidence>
<protein>
    <recommendedName>
        <fullName evidence="2">chitinase</fullName>
        <ecNumber evidence="2">3.2.1.14</ecNumber>
    </recommendedName>
</protein>
<dbReference type="STRING" id="1314674.A0A0D7BSX8"/>
<dbReference type="PROSITE" id="PS01095">
    <property type="entry name" value="GH18_1"/>
    <property type="match status" value="1"/>
</dbReference>
<evidence type="ECO:0000256" key="5">
    <source>
        <dbReference type="ARBA" id="ARBA00023024"/>
    </source>
</evidence>
<keyword evidence="5" id="KW-0146">Chitin degradation</keyword>
<feature type="region of interest" description="Disordered" evidence="11">
    <location>
        <begin position="443"/>
        <end position="463"/>
    </location>
</feature>
<feature type="domain" description="GH18" evidence="13">
    <location>
        <begin position="26"/>
        <end position="327"/>
    </location>
</feature>
<evidence type="ECO:0000256" key="6">
    <source>
        <dbReference type="ARBA" id="ARBA00023277"/>
    </source>
</evidence>
<dbReference type="GO" id="GO:0000272">
    <property type="term" value="P:polysaccharide catabolic process"/>
    <property type="evidence" value="ECO:0007669"/>
    <property type="project" value="UniProtKB-KW"/>
</dbReference>
<dbReference type="SUPFAM" id="SSF51445">
    <property type="entry name" value="(Trans)glycosidases"/>
    <property type="match status" value="1"/>
</dbReference>
<dbReference type="SMART" id="SM00495">
    <property type="entry name" value="ChtBD3"/>
    <property type="match status" value="1"/>
</dbReference>
<dbReference type="Gene3D" id="3.20.20.80">
    <property type="entry name" value="Glycosidases"/>
    <property type="match status" value="1"/>
</dbReference>
<dbReference type="EMBL" id="KN880436">
    <property type="protein sequence ID" value="KIY73355.1"/>
    <property type="molecule type" value="Genomic_DNA"/>
</dbReference>
<name>A0A0D7BSX8_9AGAR</name>
<dbReference type="GO" id="GO:0008843">
    <property type="term" value="F:endochitinase activity"/>
    <property type="evidence" value="ECO:0007669"/>
    <property type="project" value="UniProtKB-EC"/>
</dbReference>
<dbReference type="InterPro" id="IPR017853">
    <property type="entry name" value="GH"/>
</dbReference>
<dbReference type="AlphaFoldDB" id="A0A0D7BSX8"/>
<dbReference type="SUPFAM" id="SSF51055">
    <property type="entry name" value="Carbohydrate binding domain"/>
    <property type="match status" value="1"/>
</dbReference>
<keyword evidence="12" id="KW-0732">Signal</keyword>
<feature type="compositionally biased region" description="Basic residues" evidence="11">
    <location>
        <begin position="450"/>
        <end position="463"/>
    </location>
</feature>
<dbReference type="InterPro" id="IPR001223">
    <property type="entry name" value="Glyco_hydro18_cat"/>
</dbReference>
<keyword evidence="7 9" id="KW-0326">Glycosidase</keyword>
<keyword evidence="15" id="KW-1185">Reference proteome</keyword>
<dbReference type="CDD" id="cd12215">
    <property type="entry name" value="ChiC_BD"/>
    <property type="match status" value="1"/>
</dbReference>
<dbReference type="Proteomes" id="UP000054007">
    <property type="component" value="Unassembled WGS sequence"/>
</dbReference>
<evidence type="ECO:0000256" key="10">
    <source>
        <dbReference type="RuleBase" id="RU004453"/>
    </source>
</evidence>
<dbReference type="PANTHER" id="PTHR45708:SF49">
    <property type="entry name" value="ENDOCHITINASE"/>
    <property type="match status" value="1"/>
</dbReference>
<feature type="signal peptide" evidence="12">
    <location>
        <begin position="1"/>
        <end position="19"/>
    </location>
</feature>
<dbReference type="Pfam" id="PF02839">
    <property type="entry name" value="CBM_5_12"/>
    <property type="match status" value="1"/>
</dbReference>
<evidence type="ECO:0000256" key="8">
    <source>
        <dbReference type="ARBA" id="ARBA00023326"/>
    </source>
</evidence>
<dbReference type="GO" id="GO:0006032">
    <property type="term" value="P:chitin catabolic process"/>
    <property type="evidence" value="ECO:0007669"/>
    <property type="project" value="UniProtKB-KW"/>
</dbReference>
<sequence>MLLSFLLPGLASLAASVLAYDHSSRTNIVMYYGQNSYGATHGSDQANWQKTLSTYCNDDTIDVIPLAFVAVFNSTGGLPELNMANTCSAESGVFDGTMLANCQFLESEIQTCQDKGKMLLISLGGATGGAVFASDAQAEEFATTIWNIFLGGSSSTRPFGKAVLDGVDLDIEGGTKVGFTAFARKFRSLTDNQSKKYYLTAAPQCFFPDYYLNDAISAVAFDSLYIQFYNNDCGVNHYDNKNAWNFGTWDDWAKNTSPNKDIKLYIGAPASSTAANSGYVDAATLSKIAKETKDQYSNFAGVMFWDASQAFANGRIDSVVKAAIGGSTGGGSPTTTVTTTSQVPTTTTGGGSACSGVAAWSSTAVYTGGLQVTYNGHLWTAKWWTQGETPGTGGDAPVWADNGACSAVVAASLPTFTDSVHIVDKAKTTNVVVPGTAIPDAEATASNVSSRKRAMHRHRRTHI</sequence>
<evidence type="ECO:0000256" key="1">
    <source>
        <dbReference type="ARBA" id="ARBA00000822"/>
    </source>
</evidence>
<evidence type="ECO:0000256" key="9">
    <source>
        <dbReference type="RuleBase" id="RU000489"/>
    </source>
</evidence>
<proteinExistence type="inferred from homology"/>
<dbReference type="GO" id="GO:0030246">
    <property type="term" value="F:carbohydrate binding"/>
    <property type="evidence" value="ECO:0007669"/>
    <property type="project" value="InterPro"/>
</dbReference>
<evidence type="ECO:0000259" key="13">
    <source>
        <dbReference type="PROSITE" id="PS51910"/>
    </source>
</evidence>
<dbReference type="InterPro" id="IPR050542">
    <property type="entry name" value="Glycosyl_Hydrlase18_Chitinase"/>
</dbReference>
<dbReference type="PANTHER" id="PTHR45708">
    <property type="entry name" value="ENDOCHITINASE"/>
    <property type="match status" value="1"/>
</dbReference>
<evidence type="ECO:0000256" key="11">
    <source>
        <dbReference type="SAM" id="MobiDB-lite"/>
    </source>
</evidence>
<accession>A0A0D7BSX8</accession>
<dbReference type="Gene3D" id="2.10.10.20">
    <property type="entry name" value="Carbohydrate-binding module superfamily 5/12"/>
    <property type="match status" value="1"/>
</dbReference>
<comment type="catalytic activity">
    <reaction evidence="1">
        <text>Random endo-hydrolysis of N-acetyl-beta-D-glucosaminide (1-&gt;4)-beta-linkages in chitin and chitodextrins.</text>
        <dbReference type="EC" id="3.2.1.14"/>
    </reaction>
</comment>
<reference evidence="14 15" key="1">
    <citation type="journal article" date="2015" name="Fungal Genet. Biol.">
        <title>Evolution of novel wood decay mechanisms in Agaricales revealed by the genome sequences of Fistulina hepatica and Cylindrobasidium torrendii.</title>
        <authorList>
            <person name="Floudas D."/>
            <person name="Held B.W."/>
            <person name="Riley R."/>
            <person name="Nagy L.G."/>
            <person name="Koehler G."/>
            <person name="Ransdell A.S."/>
            <person name="Younus H."/>
            <person name="Chow J."/>
            <person name="Chiniquy J."/>
            <person name="Lipzen A."/>
            <person name="Tritt A."/>
            <person name="Sun H."/>
            <person name="Haridas S."/>
            <person name="LaButti K."/>
            <person name="Ohm R.A."/>
            <person name="Kues U."/>
            <person name="Blanchette R.A."/>
            <person name="Grigoriev I.V."/>
            <person name="Minto R.E."/>
            <person name="Hibbett D.S."/>
        </authorList>
    </citation>
    <scope>NUCLEOTIDE SEQUENCE [LARGE SCALE GENOMIC DNA]</scope>
    <source>
        <strain evidence="14 15">FP15055 ss-10</strain>
    </source>
</reference>
<evidence type="ECO:0000256" key="3">
    <source>
        <dbReference type="ARBA" id="ARBA00022669"/>
    </source>
</evidence>
<dbReference type="OrthoDB" id="6020543at2759"/>
<keyword evidence="4 9" id="KW-0378">Hydrolase</keyword>
<dbReference type="EC" id="3.2.1.14" evidence="2"/>
<dbReference type="InterPro" id="IPR045321">
    <property type="entry name" value="Cts1-like"/>
</dbReference>
<dbReference type="CDD" id="cd02877">
    <property type="entry name" value="GH18_hevamine_XipI_class_III"/>
    <property type="match status" value="1"/>
</dbReference>
<gene>
    <name evidence="14" type="ORF">CYLTODRAFT_365867</name>
</gene>
<dbReference type="GO" id="GO:0005576">
    <property type="term" value="C:extracellular region"/>
    <property type="evidence" value="ECO:0007669"/>
    <property type="project" value="InterPro"/>
</dbReference>
<dbReference type="InterPro" id="IPR003610">
    <property type="entry name" value="CBM5/12"/>
</dbReference>
<comment type="similarity">
    <text evidence="10">Belongs to the glycosyl hydrolase 18 family.</text>
</comment>
<keyword evidence="3" id="KW-0147">Chitin-binding</keyword>
<evidence type="ECO:0000256" key="7">
    <source>
        <dbReference type="ARBA" id="ARBA00023295"/>
    </source>
</evidence>
<dbReference type="Pfam" id="PF00704">
    <property type="entry name" value="Glyco_hydro_18"/>
    <property type="match status" value="1"/>
</dbReference>
<dbReference type="InterPro" id="IPR001579">
    <property type="entry name" value="Glyco_hydro_18_chit_AS"/>
</dbReference>
<evidence type="ECO:0000256" key="4">
    <source>
        <dbReference type="ARBA" id="ARBA00022801"/>
    </source>
</evidence>
<feature type="chain" id="PRO_5002317371" description="chitinase" evidence="12">
    <location>
        <begin position="20"/>
        <end position="463"/>
    </location>
</feature>
<dbReference type="PROSITE" id="PS51910">
    <property type="entry name" value="GH18_2"/>
    <property type="match status" value="1"/>
</dbReference>
<keyword evidence="6" id="KW-0119">Carbohydrate metabolism</keyword>
<dbReference type="InterPro" id="IPR036573">
    <property type="entry name" value="CBM_sf_5/12"/>
</dbReference>